<dbReference type="RefSeq" id="WP_006872538.1">
    <property type="nucleotide sequence ID" value="NZ_JH413848.1"/>
</dbReference>
<evidence type="ECO:0000313" key="3">
    <source>
        <dbReference type="Proteomes" id="UP000002770"/>
    </source>
</evidence>
<feature type="compositionally biased region" description="Basic and acidic residues" evidence="1">
    <location>
        <begin position="537"/>
        <end position="547"/>
    </location>
</feature>
<dbReference type="HOGENOM" id="CLU_467554_0_0_6"/>
<evidence type="ECO:0000256" key="1">
    <source>
        <dbReference type="SAM" id="MobiDB-lite"/>
    </source>
</evidence>
<keyword evidence="3" id="KW-1185">Reference proteome</keyword>
<protein>
    <submittedName>
        <fullName evidence="2">Uncharacterized protein</fullName>
    </submittedName>
</protein>
<evidence type="ECO:0000313" key="2">
    <source>
        <dbReference type="EMBL" id="EHL29235.1"/>
    </source>
</evidence>
<gene>
    <name evidence="2" type="ORF">LDG_8669</name>
</gene>
<reference evidence="2 3" key="1">
    <citation type="journal article" date="2011" name="BMC Genomics">
        <title>Insight into cross-talk between intra-amoebal pathogens.</title>
        <authorList>
            <person name="Gimenez G."/>
            <person name="Bertelli C."/>
            <person name="Moliner C."/>
            <person name="Robert C."/>
            <person name="Raoult D."/>
            <person name="Fournier P.E."/>
            <person name="Greub G."/>
        </authorList>
    </citation>
    <scope>NUCLEOTIDE SEQUENCE [LARGE SCALE GENOMIC DNA]</scope>
    <source>
        <strain evidence="2 3">LLAP12</strain>
    </source>
</reference>
<dbReference type="AlphaFoldDB" id="G9ETN4"/>
<dbReference type="eggNOG" id="ENOG5031MDX">
    <property type="taxonomic scope" value="Bacteria"/>
</dbReference>
<name>G9ETN4_9GAMM</name>
<dbReference type="EMBL" id="JH413848">
    <property type="protein sequence ID" value="EHL29235.1"/>
    <property type="molecule type" value="Genomic_DNA"/>
</dbReference>
<organism evidence="2 3">
    <name type="scientific">Legionella drancourtii LLAP12</name>
    <dbReference type="NCBI Taxonomy" id="658187"/>
    <lineage>
        <taxon>Bacteria</taxon>
        <taxon>Pseudomonadati</taxon>
        <taxon>Pseudomonadota</taxon>
        <taxon>Gammaproteobacteria</taxon>
        <taxon>Legionellales</taxon>
        <taxon>Legionellaceae</taxon>
        <taxon>Legionella</taxon>
    </lineage>
</organism>
<feature type="region of interest" description="Disordered" evidence="1">
    <location>
        <begin position="537"/>
        <end position="579"/>
    </location>
</feature>
<feature type="compositionally biased region" description="Polar residues" evidence="1">
    <location>
        <begin position="567"/>
        <end position="579"/>
    </location>
</feature>
<sequence>MGWWSSIENGTKVVGETISTAAAWAWSWTYKPLATTTTYVANTVVYLLKQGVALREAIPALAAPESIKILKAAAHITTHRIIPLIAINSLNGLLLSTVRDGRSDEAASLFDSTLLSATTLIDWAVWSYTARESAALVVETLALSTVGPAAFMAHKTALPLAPEDPCALAKCTNKRILKGTFKQPLLIFGNDFLTYWVSSLPHVGSPLSLILSVYFYGDYISRSANPHCERHRTTDSELLLALGLSYTATTMIMERFFAATIGMPPMLVGKTLNHFLLLWHINTAAHMDIPYVELGKGTITIDPIAAYELMNSVITDIAFAGIMDKMAKIFHPEPNKTPIVSISWILQSLTSVLKSDLETEHSPQPGFFKKAAKKALPPIFRSSKDAVRNPVLSIFWVDLQKLLVEILYYVRKYGGKLETLTNSNVPVVAGAVKKILPQVLWVEYGISVKLSTFMLKLCKEEDFHDFLLAFKLWLDRHKVQEKQELAPVHPSQLTSLHEGMGQALFTQTSDDKKTLIEVSHPLTPKAQRVNVDILTPRTRETSGKTEVHPMSLFNPERRKRWTKGGDISSNSQSPEFKYE</sequence>
<accession>G9ETN4</accession>
<proteinExistence type="predicted"/>
<dbReference type="InParanoid" id="G9ETN4"/>
<dbReference type="STRING" id="658187.LDG_8669"/>
<dbReference type="OrthoDB" id="5651168at2"/>
<dbReference type="Proteomes" id="UP000002770">
    <property type="component" value="Unassembled WGS sequence"/>
</dbReference>